<organism evidence="1 2">
    <name type="scientific">Caerostris extrusa</name>
    <name type="common">Bark spider</name>
    <name type="synonym">Caerostris bankana</name>
    <dbReference type="NCBI Taxonomy" id="172846"/>
    <lineage>
        <taxon>Eukaryota</taxon>
        <taxon>Metazoa</taxon>
        <taxon>Ecdysozoa</taxon>
        <taxon>Arthropoda</taxon>
        <taxon>Chelicerata</taxon>
        <taxon>Arachnida</taxon>
        <taxon>Araneae</taxon>
        <taxon>Araneomorphae</taxon>
        <taxon>Entelegynae</taxon>
        <taxon>Araneoidea</taxon>
        <taxon>Araneidae</taxon>
        <taxon>Caerostris</taxon>
    </lineage>
</organism>
<gene>
    <name evidence="1" type="ORF">CEXT_376531</name>
</gene>
<evidence type="ECO:0000313" key="2">
    <source>
        <dbReference type="Proteomes" id="UP001054945"/>
    </source>
</evidence>
<dbReference type="AlphaFoldDB" id="A0AAV4MFI7"/>
<dbReference type="Proteomes" id="UP001054945">
    <property type="component" value="Unassembled WGS sequence"/>
</dbReference>
<proteinExistence type="predicted"/>
<name>A0AAV4MFI7_CAEEX</name>
<keyword evidence="2" id="KW-1185">Reference proteome</keyword>
<accession>A0AAV4MFI7</accession>
<comment type="caution">
    <text evidence="1">The sequence shown here is derived from an EMBL/GenBank/DDBJ whole genome shotgun (WGS) entry which is preliminary data.</text>
</comment>
<dbReference type="EMBL" id="BPLR01002183">
    <property type="protein sequence ID" value="GIX71050.1"/>
    <property type="molecule type" value="Genomic_DNA"/>
</dbReference>
<reference evidence="1 2" key="1">
    <citation type="submission" date="2021-06" db="EMBL/GenBank/DDBJ databases">
        <title>Caerostris extrusa draft genome.</title>
        <authorList>
            <person name="Kono N."/>
            <person name="Arakawa K."/>
        </authorList>
    </citation>
    <scope>NUCLEOTIDE SEQUENCE [LARGE SCALE GENOMIC DNA]</scope>
</reference>
<sequence length="272" mass="32323">MRNDNKNVENQWQCPVVFIEIIGGYMKTMMNSENCNFPIERAYSLYTYQNYRVEKTCLQSTMYNLKTQNFCKGPVWNKQIILYWTADIFVDTLLLEQCLASYHTTFKDMHRSLKRKAPSDDAFPNLFAKNDDEIIRSHTDLIEALFEAFPDIDFKQLYRYVKGVGIFKCNETTHNWEEILNCEFEYTLSKLAKAHVPNLNTRELKNVGQFNQLLQLPRFLSIHNRPLFYGYSRQQFESICLAKWSTRFFDKRIPTSLLGRLRFNFLRLGVFV</sequence>
<protein>
    <submittedName>
        <fullName evidence="1">Uncharacterized protein</fullName>
    </submittedName>
</protein>
<evidence type="ECO:0000313" key="1">
    <source>
        <dbReference type="EMBL" id="GIX71050.1"/>
    </source>
</evidence>